<evidence type="ECO:0000256" key="2">
    <source>
        <dbReference type="ARBA" id="ARBA00022803"/>
    </source>
</evidence>
<dbReference type="PANTHER" id="PTHR45641">
    <property type="entry name" value="TETRATRICOPEPTIDE REPEAT PROTEIN (AFU_ORTHOLOGUE AFUA_6G03870)"/>
    <property type="match status" value="1"/>
</dbReference>
<proteinExistence type="predicted"/>
<dbReference type="Pfam" id="PF13374">
    <property type="entry name" value="TPR_10"/>
    <property type="match status" value="1"/>
</dbReference>
<protein>
    <submittedName>
        <fullName evidence="5">Tetratricopeptide repeat protein</fullName>
    </submittedName>
</protein>
<dbReference type="Proteomes" id="UP001596415">
    <property type="component" value="Unassembled WGS sequence"/>
</dbReference>
<evidence type="ECO:0000256" key="4">
    <source>
        <dbReference type="SAM" id="Phobius"/>
    </source>
</evidence>
<dbReference type="InterPro" id="IPR036890">
    <property type="entry name" value="HATPase_C_sf"/>
</dbReference>
<dbReference type="InterPro" id="IPR011990">
    <property type="entry name" value="TPR-like_helical_dom_sf"/>
</dbReference>
<sequence>MKNQYFSSLILLYAIVQIAVSGSLVAQTKTDSLAYYNQRIIKPIEKNDLANAYRFYSDYKASGLKNKEPLTLVYALRQLAEIQRKLGYLDESELLNTEALEILNTLESDDVTTEYTLGAYNHLGMIYRKRKNYNQALSFYELAASVAKKPSQLSYIQNNMGYVFQEKKAYPQALEQFRLAYTTSIKTNDSIQIARSLDNLGVVESVIGTPDALLKLEQALTIRERLNYNSGIQTSLEHLSEYHALKGDTIQALSFASRALDVAQSTNNLQHIESALDLNIRLGETKVAPEYITIKDSLRSEQELQRSNFNTYVSLFTEKEKQLQKSEVVSANRKTILLIVIGVALLLLLSILFLYIIQRIRHKKKALQQVYETESRISKKVHDEVANDVFQCMTKLQLQSNTDEKLIDELEQIYHKTRNISKEHALLESNRPFRKELEELLLHFQNSETNIILKASSEIDWNKTSALKRKTIYKVLQELLINMKKHSKATIVYIAFEINRKKIHIKYSDNGMGCTLVKGTGLSNTENRINSIKGKISFESEPHKGFKARISM</sequence>
<organism evidence="5 6">
    <name type="scientific">Jejudonia soesokkakensis</name>
    <dbReference type="NCBI Taxonomy" id="1323432"/>
    <lineage>
        <taxon>Bacteria</taxon>
        <taxon>Pseudomonadati</taxon>
        <taxon>Bacteroidota</taxon>
        <taxon>Flavobacteriia</taxon>
        <taxon>Flavobacteriales</taxon>
        <taxon>Flavobacteriaceae</taxon>
        <taxon>Jejudonia</taxon>
    </lineage>
</organism>
<dbReference type="Gene3D" id="3.30.565.10">
    <property type="entry name" value="Histidine kinase-like ATPase, C-terminal domain"/>
    <property type="match status" value="1"/>
</dbReference>
<gene>
    <name evidence="5" type="ORF">ACFQO1_03445</name>
</gene>
<dbReference type="EMBL" id="JBHTBN010000001">
    <property type="protein sequence ID" value="MFC7356729.1"/>
    <property type="molecule type" value="Genomic_DNA"/>
</dbReference>
<feature type="transmembrane region" description="Helical" evidence="4">
    <location>
        <begin position="336"/>
        <end position="357"/>
    </location>
</feature>
<evidence type="ECO:0000313" key="5">
    <source>
        <dbReference type="EMBL" id="MFC7356729.1"/>
    </source>
</evidence>
<keyword evidence="4" id="KW-0472">Membrane</keyword>
<dbReference type="SMART" id="SM00028">
    <property type="entry name" value="TPR"/>
    <property type="match status" value="3"/>
</dbReference>
<evidence type="ECO:0000256" key="3">
    <source>
        <dbReference type="PROSITE-ProRule" id="PRU00339"/>
    </source>
</evidence>
<reference evidence="6" key="1">
    <citation type="journal article" date="2019" name="Int. J. Syst. Evol. Microbiol.">
        <title>The Global Catalogue of Microorganisms (GCM) 10K type strain sequencing project: providing services to taxonomists for standard genome sequencing and annotation.</title>
        <authorList>
            <consortium name="The Broad Institute Genomics Platform"/>
            <consortium name="The Broad Institute Genome Sequencing Center for Infectious Disease"/>
            <person name="Wu L."/>
            <person name="Ma J."/>
        </authorList>
    </citation>
    <scope>NUCLEOTIDE SEQUENCE [LARGE SCALE GENOMIC DNA]</scope>
    <source>
        <strain evidence="6">CGMCC 1.16306</strain>
    </source>
</reference>
<keyword evidence="6" id="KW-1185">Reference proteome</keyword>
<keyword evidence="2 3" id="KW-0802">TPR repeat</keyword>
<dbReference type="RefSeq" id="WP_380216574.1">
    <property type="nucleotide sequence ID" value="NZ_JBHTBN010000001.1"/>
</dbReference>
<dbReference type="Gene3D" id="1.25.40.10">
    <property type="entry name" value="Tetratricopeptide repeat domain"/>
    <property type="match status" value="2"/>
</dbReference>
<keyword evidence="4" id="KW-1133">Transmembrane helix</keyword>
<keyword evidence="4" id="KW-0812">Transmembrane</keyword>
<keyword evidence="1" id="KW-0677">Repeat</keyword>
<comment type="caution">
    <text evidence="5">The sequence shown here is derived from an EMBL/GenBank/DDBJ whole genome shotgun (WGS) entry which is preliminary data.</text>
</comment>
<evidence type="ECO:0000313" key="6">
    <source>
        <dbReference type="Proteomes" id="UP001596415"/>
    </source>
</evidence>
<accession>A0ABW2MPA3</accession>
<name>A0ABW2MPA3_9FLAO</name>
<dbReference type="InterPro" id="IPR019734">
    <property type="entry name" value="TPR_rpt"/>
</dbReference>
<dbReference type="SUPFAM" id="SSF55874">
    <property type="entry name" value="ATPase domain of HSP90 chaperone/DNA topoisomerase II/histidine kinase"/>
    <property type="match status" value="1"/>
</dbReference>
<evidence type="ECO:0000256" key="1">
    <source>
        <dbReference type="ARBA" id="ARBA00022737"/>
    </source>
</evidence>
<dbReference type="PROSITE" id="PS50005">
    <property type="entry name" value="TPR"/>
    <property type="match status" value="1"/>
</dbReference>
<dbReference type="PANTHER" id="PTHR45641:SF19">
    <property type="entry name" value="NEPHROCYSTIN-3"/>
    <property type="match status" value="1"/>
</dbReference>
<feature type="repeat" description="TPR" evidence="3">
    <location>
        <begin position="117"/>
        <end position="150"/>
    </location>
</feature>
<dbReference type="SUPFAM" id="SSF48452">
    <property type="entry name" value="TPR-like"/>
    <property type="match status" value="1"/>
</dbReference>